<dbReference type="EC" id="2.7.7.49" evidence="1"/>
<evidence type="ECO:0000256" key="3">
    <source>
        <dbReference type="ARBA" id="ARBA00022695"/>
    </source>
</evidence>
<keyword evidence="4" id="KW-0479">Metal-binding</keyword>
<evidence type="ECO:0000256" key="7">
    <source>
        <dbReference type="ARBA" id="ARBA00023118"/>
    </source>
</evidence>
<evidence type="ECO:0000256" key="2">
    <source>
        <dbReference type="ARBA" id="ARBA00022679"/>
    </source>
</evidence>
<accession>A0AB38C7H8</accession>
<dbReference type="GO" id="GO:0051607">
    <property type="term" value="P:defense response to virus"/>
    <property type="evidence" value="ECO:0007669"/>
    <property type="project" value="UniProtKB-KW"/>
</dbReference>
<dbReference type="InterPro" id="IPR000123">
    <property type="entry name" value="Reverse_transcriptase_msDNA"/>
</dbReference>
<evidence type="ECO:0000256" key="8">
    <source>
        <dbReference type="ARBA" id="ARBA00034120"/>
    </source>
</evidence>
<dbReference type="PROSITE" id="PS50878">
    <property type="entry name" value="RT_POL"/>
    <property type="match status" value="1"/>
</dbReference>
<sequence>MMSSCFFFAKEMNWENYATSFENAALSNNFDASYVKRCLAYGKVLFDKSLPIIYSLDHLANLVGYDSEFIVAVSFRQNGYYRNFFIPKKSGDYREISEPLPSLKIIQRWITENILYRISASRFAKAFVPTRSIKDNARFHKNQKLVLTVDIKDFFLSLSSKLVYKFFLGCGYSKRVSYFLTRLTTLNGSLPQGAPSSPYLSNLLFSESDEEISTFSRSEAIRYTRYADDLTFSGDFSPCKIITRVRRVLGKLDLRINEKKTRVMKPHQRQIVTGIVVNNKLQAVREIRRNLRQNIHYIEKFGFEYHVARIREHRANYQFHLMGQANFILFINPRDKDAIFALEVLRKNLQHSANSESQHDNN</sequence>
<evidence type="ECO:0000313" key="12">
    <source>
        <dbReference type="Proteomes" id="UP000182489"/>
    </source>
</evidence>
<dbReference type="GO" id="GO:0003723">
    <property type="term" value="F:RNA binding"/>
    <property type="evidence" value="ECO:0007669"/>
    <property type="project" value="InterPro"/>
</dbReference>
<dbReference type="EMBL" id="FPKH01000001">
    <property type="protein sequence ID" value="SFX48114.1"/>
    <property type="molecule type" value="Genomic_DNA"/>
</dbReference>
<dbReference type="PRINTS" id="PR00866">
    <property type="entry name" value="RNADNAPOLMS"/>
</dbReference>
<proteinExistence type="inferred from homology"/>
<evidence type="ECO:0000256" key="4">
    <source>
        <dbReference type="ARBA" id="ARBA00022723"/>
    </source>
</evidence>
<dbReference type="PANTHER" id="PTHR34047">
    <property type="entry name" value="NUCLEAR INTRON MATURASE 1, MITOCHONDRIAL-RELATED"/>
    <property type="match status" value="1"/>
</dbReference>
<evidence type="ECO:0000313" key="11">
    <source>
        <dbReference type="EMBL" id="SFX48114.1"/>
    </source>
</evidence>
<organism evidence="11 12">
    <name type="scientific">Janthinobacterium lividum</name>
    <dbReference type="NCBI Taxonomy" id="29581"/>
    <lineage>
        <taxon>Bacteria</taxon>
        <taxon>Pseudomonadati</taxon>
        <taxon>Pseudomonadota</taxon>
        <taxon>Betaproteobacteria</taxon>
        <taxon>Burkholderiales</taxon>
        <taxon>Oxalobacteraceae</taxon>
        <taxon>Janthinobacterium</taxon>
    </lineage>
</organism>
<keyword evidence="5" id="KW-0460">Magnesium</keyword>
<name>A0AB38C7H8_9BURK</name>
<dbReference type="Pfam" id="PF00078">
    <property type="entry name" value="RVT_1"/>
    <property type="match status" value="1"/>
</dbReference>
<dbReference type="SUPFAM" id="SSF56672">
    <property type="entry name" value="DNA/RNA polymerases"/>
    <property type="match status" value="1"/>
</dbReference>
<comment type="similarity">
    <text evidence="8">Belongs to the bacterial reverse transcriptase family.</text>
</comment>
<gene>
    <name evidence="11" type="ORF">SAMN03097694_2404</name>
</gene>
<dbReference type="InterPro" id="IPR051083">
    <property type="entry name" value="GrpII_Intron_Splice-Mob/Def"/>
</dbReference>
<keyword evidence="6 11" id="KW-0695">RNA-directed DNA polymerase</keyword>
<comment type="caution">
    <text evidence="11">The sequence shown here is derived from an EMBL/GenBank/DDBJ whole genome shotgun (WGS) entry which is preliminary data.</text>
</comment>
<feature type="domain" description="Reverse transcriptase" evidence="10">
    <location>
        <begin position="67"/>
        <end position="277"/>
    </location>
</feature>
<dbReference type="AlphaFoldDB" id="A0AB38C7H8"/>
<keyword evidence="2" id="KW-0808">Transferase</keyword>
<dbReference type="GO" id="GO:0003964">
    <property type="term" value="F:RNA-directed DNA polymerase activity"/>
    <property type="evidence" value="ECO:0007669"/>
    <property type="project" value="UniProtKB-KW"/>
</dbReference>
<comment type="catalytic activity">
    <reaction evidence="9">
        <text>DNA(n) + a 2'-deoxyribonucleoside 5'-triphosphate = DNA(n+1) + diphosphate</text>
        <dbReference type="Rhea" id="RHEA:22508"/>
        <dbReference type="Rhea" id="RHEA-COMP:17339"/>
        <dbReference type="Rhea" id="RHEA-COMP:17340"/>
        <dbReference type="ChEBI" id="CHEBI:33019"/>
        <dbReference type="ChEBI" id="CHEBI:61560"/>
        <dbReference type="ChEBI" id="CHEBI:173112"/>
        <dbReference type="EC" id="2.7.7.49"/>
    </reaction>
</comment>
<keyword evidence="3" id="KW-0548">Nucleotidyltransferase</keyword>
<dbReference type="InterPro" id="IPR000477">
    <property type="entry name" value="RT_dom"/>
</dbReference>
<protein>
    <recommendedName>
        <fullName evidence="1">RNA-directed DNA polymerase</fullName>
        <ecNumber evidence="1">2.7.7.49</ecNumber>
    </recommendedName>
</protein>
<evidence type="ECO:0000256" key="6">
    <source>
        <dbReference type="ARBA" id="ARBA00022918"/>
    </source>
</evidence>
<dbReference type="PANTHER" id="PTHR34047:SF7">
    <property type="entry name" value="RNA-DIRECTED DNA POLYMERASE"/>
    <property type="match status" value="1"/>
</dbReference>
<dbReference type="CDD" id="cd03487">
    <property type="entry name" value="RT_Bac_retron_II"/>
    <property type="match status" value="1"/>
</dbReference>
<reference evidence="11 12" key="1">
    <citation type="submission" date="2016-11" db="EMBL/GenBank/DDBJ databases">
        <authorList>
            <person name="Varghese N."/>
            <person name="Submissions S."/>
        </authorList>
    </citation>
    <scope>NUCLEOTIDE SEQUENCE [LARGE SCALE GENOMIC DNA]</scope>
    <source>
        <strain evidence="11 12">NFR18</strain>
    </source>
</reference>
<dbReference type="InterPro" id="IPR043502">
    <property type="entry name" value="DNA/RNA_pol_sf"/>
</dbReference>
<keyword evidence="7" id="KW-0051">Antiviral defense</keyword>
<dbReference type="Proteomes" id="UP000182489">
    <property type="component" value="Unassembled WGS sequence"/>
</dbReference>
<dbReference type="GO" id="GO:0046872">
    <property type="term" value="F:metal ion binding"/>
    <property type="evidence" value="ECO:0007669"/>
    <property type="project" value="UniProtKB-KW"/>
</dbReference>
<evidence type="ECO:0000256" key="9">
    <source>
        <dbReference type="ARBA" id="ARBA00048173"/>
    </source>
</evidence>
<evidence type="ECO:0000256" key="1">
    <source>
        <dbReference type="ARBA" id="ARBA00012493"/>
    </source>
</evidence>
<evidence type="ECO:0000256" key="5">
    <source>
        <dbReference type="ARBA" id="ARBA00022842"/>
    </source>
</evidence>
<evidence type="ECO:0000259" key="10">
    <source>
        <dbReference type="PROSITE" id="PS50878"/>
    </source>
</evidence>